<dbReference type="SMART" id="SM01146">
    <property type="entry name" value="DUF1086"/>
    <property type="match status" value="1"/>
</dbReference>
<dbReference type="GO" id="GO:0000791">
    <property type="term" value="C:euchromatin"/>
    <property type="evidence" value="ECO:0007669"/>
    <property type="project" value="UniProtKB-ARBA"/>
</dbReference>
<feature type="region of interest" description="Disordered" evidence="11">
    <location>
        <begin position="1942"/>
        <end position="1977"/>
    </location>
</feature>
<dbReference type="GO" id="GO:0140658">
    <property type="term" value="F:ATP-dependent chromatin remodeler activity"/>
    <property type="evidence" value="ECO:0007669"/>
    <property type="project" value="TreeGrafter"/>
</dbReference>
<gene>
    <name evidence="17" type="primary">LOC113795548</name>
</gene>
<dbReference type="SMART" id="SM00249">
    <property type="entry name" value="PHD"/>
    <property type="match status" value="3"/>
</dbReference>
<dbReference type="InterPro" id="IPR011011">
    <property type="entry name" value="Znf_FYVE_PHD"/>
</dbReference>
<feature type="compositionally biased region" description="Basic and acidic residues" evidence="11">
    <location>
        <begin position="44"/>
        <end position="54"/>
    </location>
</feature>
<proteinExistence type="predicted"/>
<dbReference type="InterPro" id="IPR009463">
    <property type="entry name" value="DUF1087"/>
</dbReference>
<dbReference type="InterPro" id="IPR001650">
    <property type="entry name" value="Helicase_C-like"/>
</dbReference>
<dbReference type="Gene3D" id="3.40.50.10810">
    <property type="entry name" value="Tandem AAA-ATPase domain"/>
    <property type="match status" value="1"/>
</dbReference>
<dbReference type="InterPro" id="IPR012957">
    <property type="entry name" value="CHD_C2"/>
</dbReference>
<feature type="compositionally biased region" description="Low complexity" evidence="11">
    <location>
        <begin position="98"/>
        <end position="111"/>
    </location>
</feature>
<feature type="compositionally biased region" description="Polar residues" evidence="11">
    <location>
        <begin position="1692"/>
        <end position="1702"/>
    </location>
</feature>
<evidence type="ECO:0000256" key="9">
    <source>
        <dbReference type="ARBA" id="ARBA00023242"/>
    </source>
</evidence>
<feature type="compositionally biased region" description="Basic and acidic residues" evidence="11">
    <location>
        <begin position="191"/>
        <end position="203"/>
    </location>
</feature>
<dbReference type="InterPro" id="IPR023780">
    <property type="entry name" value="Chromo_domain"/>
</dbReference>
<dbReference type="InterPro" id="IPR038718">
    <property type="entry name" value="SNF2-like_sf"/>
</dbReference>
<dbReference type="SUPFAM" id="SSF57903">
    <property type="entry name" value="FYVE/PHD zinc finger"/>
    <property type="match status" value="2"/>
</dbReference>
<name>A0A6P6Y8F0_DERPT</name>
<dbReference type="InterPro" id="IPR009462">
    <property type="entry name" value="CHD_II_SANT-like"/>
</dbReference>
<dbReference type="SUPFAM" id="SSF52540">
    <property type="entry name" value="P-loop containing nucleoside triphosphate hydrolases"/>
    <property type="match status" value="2"/>
</dbReference>
<feature type="compositionally biased region" description="Low complexity" evidence="11">
    <location>
        <begin position="125"/>
        <end position="135"/>
    </location>
</feature>
<feature type="compositionally biased region" description="Low complexity" evidence="11">
    <location>
        <begin position="359"/>
        <end position="378"/>
    </location>
</feature>
<dbReference type="PROSITE" id="PS50013">
    <property type="entry name" value="CHROMO_2"/>
    <property type="match status" value="2"/>
</dbReference>
<dbReference type="InterPro" id="IPR049730">
    <property type="entry name" value="SNF2/RAD54-like_C"/>
</dbReference>
<keyword evidence="5 10" id="KW-0863">Zinc-finger</keyword>
<dbReference type="Pfam" id="PF00176">
    <property type="entry name" value="SNF2-rel_dom"/>
    <property type="match status" value="1"/>
</dbReference>
<dbReference type="Pfam" id="PF00385">
    <property type="entry name" value="Chromo"/>
    <property type="match status" value="1"/>
</dbReference>
<feature type="compositionally biased region" description="Basic and acidic residues" evidence="11">
    <location>
        <begin position="1671"/>
        <end position="1690"/>
    </location>
</feature>
<dbReference type="InterPro" id="IPR027417">
    <property type="entry name" value="P-loop_NTPase"/>
</dbReference>
<dbReference type="CDD" id="cd15531">
    <property type="entry name" value="PHD1_CHD_II"/>
    <property type="match status" value="1"/>
</dbReference>
<evidence type="ECO:0000256" key="7">
    <source>
        <dbReference type="ARBA" id="ARBA00022833"/>
    </source>
</evidence>
<feature type="domain" description="PHD-type" evidence="13">
    <location>
        <begin position="286"/>
        <end position="335"/>
    </location>
</feature>
<dbReference type="Pfam" id="PF00271">
    <property type="entry name" value="Helicase_C"/>
    <property type="match status" value="1"/>
</dbReference>
<evidence type="ECO:0000256" key="10">
    <source>
        <dbReference type="PROSITE-ProRule" id="PRU00146"/>
    </source>
</evidence>
<feature type="region of interest" description="Disordered" evidence="11">
    <location>
        <begin position="1"/>
        <end position="277"/>
    </location>
</feature>
<dbReference type="SUPFAM" id="SSF54160">
    <property type="entry name" value="Chromo domain-like"/>
    <property type="match status" value="2"/>
</dbReference>
<feature type="domain" description="Helicase C-terminal" evidence="15">
    <location>
        <begin position="1131"/>
        <end position="1295"/>
    </location>
</feature>
<dbReference type="InterPro" id="IPR013083">
    <property type="entry name" value="Znf_RING/FYVE/PHD"/>
</dbReference>
<feature type="compositionally biased region" description="Polar residues" evidence="11">
    <location>
        <begin position="15"/>
        <end position="26"/>
    </location>
</feature>
<evidence type="ECO:0000256" key="5">
    <source>
        <dbReference type="ARBA" id="ARBA00022771"/>
    </source>
</evidence>
<feature type="domain" description="Helicase ATP-binding" evidence="14">
    <location>
        <begin position="815"/>
        <end position="999"/>
    </location>
</feature>
<evidence type="ECO:0000256" key="2">
    <source>
        <dbReference type="ARBA" id="ARBA00022723"/>
    </source>
</evidence>
<dbReference type="Gene3D" id="2.40.50.40">
    <property type="match status" value="2"/>
</dbReference>
<feature type="region of interest" description="Disordered" evidence="11">
    <location>
        <begin position="749"/>
        <end position="794"/>
    </location>
</feature>
<evidence type="ECO:0000256" key="6">
    <source>
        <dbReference type="ARBA" id="ARBA00022801"/>
    </source>
</evidence>
<dbReference type="GO" id="GO:0016887">
    <property type="term" value="F:ATP hydrolysis activity"/>
    <property type="evidence" value="ECO:0007669"/>
    <property type="project" value="TreeGrafter"/>
</dbReference>
<feature type="domain" description="Chromo" evidence="12">
    <location>
        <begin position="546"/>
        <end position="607"/>
    </location>
</feature>
<keyword evidence="9" id="KW-0539">Nucleus</keyword>
<dbReference type="FunFam" id="3.40.50.300:FF:000015">
    <property type="entry name" value="chromodomain-helicase-DNA-binding protein 9 isoform X1"/>
    <property type="match status" value="1"/>
</dbReference>
<comment type="subcellular location">
    <subcellularLocation>
        <location evidence="1">Nucleus</location>
    </subcellularLocation>
</comment>
<feature type="compositionally biased region" description="Low complexity" evidence="11">
    <location>
        <begin position="1966"/>
        <end position="1977"/>
    </location>
</feature>
<dbReference type="GO" id="GO:0003682">
    <property type="term" value="F:chromatin binding"/>
    <property type="evidence" value="ECO:0007669"/>
    <property type="project" value="TreeGrafter"/>
</dbReference>
<dbReference type="InParanoid" id="A0A6P6Y8F0"/>
<dbReference type="FunFam" id="3.40.50.10810:FF:000001">
    <property type="entry name" value="chromodomain-helicase-DNA-binding protein 3 isoform X1"/>
    <property type="match status" value="1"/>
</dbReference>
<keyword evidence="2" id="KW-0479">Metal-binding</keyword>
<evidence type="ECO:0000313" key="17">
    <source>
        <dbReference type="RefSeq" id="XP_027201575.1"/>
    </source>
</evidence>
<evidence type="ECO:0000256" key="1">
    <source>
        <dbReference type="ARBA" id="ARBA00004123"/>
    </source>
</evidence>
<dbReference type="SMART" id="SM00298">
    <property type="entry name" value="CHROMO"/>
    <property type="match status" value="2"/>
</dbReference>
<dbReference type="Pfam" id="PF06465">
    <property type="entry name" value="DUF1087"/>
    <property type="match status" value="1"/>
</dbReference>
<dbReference type="OrthoDB" id="5857104at2759"/>
<feature type="region of interest" description="Disordered" evidence="11">
    <location>
        <begin position="1841"/>
        <end position="1900"/>
    </location>
</feature>
<feature type="compositionally biased region" description="Polar residues" evidence="11">
    <location>
        <begin position="1461"/>
        <end position="1470"/>
    </location>
</feature>
<evidence type="ECO:0000259" key="15">
    <source>
        <dbReference type="PROSITE" id="PS51194"/>
    </source>
</evidence>
<feature type="compositionally biased region" description="Basic residues" evidence="11">
    <location>
        <begin position="763"/>
        <end position="780"/>
    </location>
</feature>
<dbReference type="GO" id="GO:0005634">
    <property type="term" value="C:nucleus"/>
    <property type="evidence" value="ECO:0007669"/>
    <property type="project" value="UniProtKB-SubCell"/>
</dbReference>
<dbReference type="GO" id="GO:0042393">
    <property type="term" value="F:histone binding"/>
    <property type="evidence" value="ECO:0007669"/>
    <property type="project" value="TreeGrafter"/>
</dbReference>
<keyword evidence="7" id="KW-0862">Zinc</keyword>
<keyword evidence="8" id="KW-0067">ATP-binding</keyword>
<dbReference type="InterPro" id="IPR000953">
    <property type="entry name" value="Chromo/chromo_shadow_dom"/>
</dbReference>
<feature type="compositionally biased region" description="Polar residues" evidence="11">
    <location>
        <begin position="1619"/>
        <end position="1639"/>
    </location>
</feature>
<dbReference type="GO" id="GO:0003677">
    <property type="term" value="F:DNA binding"/>
    <property type="evidence" value="ECO:0007669"/>
    <property type="project" value="InterPro"/>
</dbReference>
<evidence type="ECO:0000259" key="14">
    <source>
        <dbReference type="PROSITE" id="PS51192"/>
    </source>
</evidence>
<feature type="compositionally biased region" description="Low complexity" evidence="11">
    <location>
        <begin position="215"/>
        <end position="234"/>
    </location>
</feature>
<dbReference type="CDD" id="cd18793">
    <property type="entry name" value="SF2_C_SNF"/>
    <property type="match status" value="1"/>
</dbReference>
<feature type="compositionally biased region" description="Basic and acidic residues" evidence="11">
    <location>
        <begin position="1841"/>
        <end position="1880"/>
    </location>
</feature>
<keyword evidence="6" id="KW-0378">Hydrolase</keyword>
<dbReference type="PROSITE" id="PS50016">
    <property type="entry name" value="ZF_PHD_2"/>
    <property type="match status" value="3"/>
</dbReference>
<feature type="region of interest" description="Disordered" evidence="11">
    <location>
        <begin position="359"/>
        <end position="385"/>
    </location>
</feature>
<dbReference type="InterPro" id="IPR001965">
    <property type="entry name" value="Znf_PHD"/>
</dbReference>
<dbReference type="Pfam" id="PF08074">
    <property type="entry name" value="CHDCT2"/>
    <property type="match status" value="1"/>
</dbReference>
<organism evidence="16 17">
    <name type="scientific">Dermatophagoides pteronyssinus</name>
    <name type="common">European house dust mite</name>
    <dbReference type="NCBI Taxonomy" id="6956"/>
    <lineage>
        <taxon>Eukaryota</taxon>
        <taxon>Metazoa</taxon>
        <taxon>Ecdysozoa</taxon>
        <taxon>Arthropoda</taxon>
        <taxon>Chelicerata</taxon>
        <taxon>Arachnida</taxon>
        <taxon>Acari</taxon>
        <taxon>Acariformes</taxon>
        <taxon>Sarcoptiformes</taxon>
        <taxon>Astigmata</taxon>
        <taxon>Psoroptidia</taxon>
        <taxon>Analgoidea</taxon>
        <taxon>Pyroglyphidae</taxon>
        <taxon>Dermatophagoidinae</taxon>
        <taxon>Dermatophagoides</taxon>
    </lineage>
</organism>
<dbReference type="PROSITE" id="PS51192">
    <property type="entry name" value="HELICASE_ATP_BIND_1"/>
    <property type="match status" value="1"/>
</dbReference>
<keyword evidence="16" id="KW-1185">Reference proteome</keyword>
<feature type="compositionally biased region" description="Basic and acidic residues" evidence="11">
    <location>
        <begin position="782"/>
        <end position="792"/>
    </location>
</feature>
<keyword evidence="4" id="KW-0547">Nucleotide-binding</keyword>
<reference evidence="17" key="1">
    <citation type="submission" date="2025-08" db="UniProtKB">
        <authorList>
            <consortium name="RefSeq"/>
        </authorList>
    </citation>
    <scope>IDENTIFICATION</scope>
    <source>
        <strain evidence="17">Airmid</strain>
    </source>
</reference>
<feature type="domain" description="PHD-type" evidence="13">
    <location>
        <begin position="393"/>
        <end position="440"/>
    </location>
</feature>
<evidence type="ECO:0000313" key="16">
    <source>
        <dbReference type="Proteomes" id="UP000515146"/>
    </source>
</evidence>
<dbReference type="InterPro" id="IPR019787">
    <property type="entry name" value="Znf_PHD-finger"/>
</dbReference>
<feature type="compositionally biased region" description="Basic and acidic residues" evidence="11">
    <location>
        <begin position="1640"/>
        <end position="1654"/>
    </location>
</feature>
<dbReference type="PROSITE" id="PS51194">
    <property type="entry name" value="HELICASE_CTER"/>
    <property type="match status" value="1"/>
</dbReference>
<dbReference type="InterPro" id="IPR016197">
    <property type="entry name" value="Chromo-like_dom_sf"/>
</dbReference>
<dbReference type="Gene3D" id="3.40.50.300">
    <property type="entry name" value="P-loop containing nucleotide triphosphate hydrolases"/>
    <property type="match status" value="1"/>
</dbReference>
<dbReference type="SMART" id="SM00490">
    <property type="entry name" value="HELICc"/>
    <property type="match status" value="1"/>
</dbReference>
<dbReference type="Pfam" id="PF06461">
    <property type="entry name" value="CHDII_SANT-like"/>
    <property type="match status" value="1"/>
</dbReference>
<evidence type="ECO:0000256" key="3">
    <source>
        <dbReference type="ARBA" id="ARBA00022737"/>
    </source>
</evidence>
<evidence type="ECO:0000259" key="12">
    <source>
        <dbReference type="PROSITE" id="PS50013"/>
    </source>
</evidence>
<feature type="compositionally biased region" description="Low complexity" evidence="11">
    <location>
        <begin position="1425"/>
        <end position="1439"/>
    </location>
</feature>
<accession>A0A6P6Y8F0</accession>
<dbReference type="OMA" id="CEPGDPS"/>
<evidence type="ECO:0000256" key="11">
    <source>
        <dbReference type="SAM" id="MobiDB-lite"/>
    </source>
</evidence>
<feature type="domain" description="PHD-type" evidence="13">
    <location>
        <begin position="462"/>
        <end position="509"/>
    </location>
</feature>
<evidence type="ECO:0000259" key="13">
    <source>
        <dbReference type="PROSITE" id="PS50016"/>
    </source>
</evidence>
<dbReference type="GO" id="GO:0008270">
    <property type="term" value="F:zinc ion binding"/>
    <property type="evidence" value="ECO:0007669"/>
    <property type="project" value="UniProtKB-KW"/>
</dbReference>
<dbReference type="SMART" id="SM00487">
    <property type="entry name" value="DEXDc"/>
    <property type="match status" value="1"/>
</dbReference>
<sequence>MSDSDDNNSADNSDQQYTVIDQSYGQDNDDHDSNSKHHRRSRRRESSKMKKHETINLGDDSDDDGDGNSIPGNSSAGRYEEDEDYHEPGSSSKKKRTSSSTTRNMASSSNSGHSDNRKKSKKSKSSSSSSSSSSKHQMQDSDTEQSMAVEDCGSTATTSHDDQQSNGQRLPPLKIKLLPPREKSKRSSKRNNRDNDDSIHSANDDDDFQMDSHHSTSNTRKSSSKSSVPDPESSTTPNIPTRRSERIFVSNAKKGDTIQDNAGETGDGGDSGAGDELEPDFKIIHKDVCNSCRQSGELILCDYCPRAYHKVCLDDDIGANDELPDDWCCPHCQTHGKPTPKELKQQVAAIVAKKKKKQMSAAAKSQQSTPQQPSTYATKAVSSSSKEKEIENRDYCEICNQCGELLLCDTCPRAYHLVCMDEDMKNIPEGQWSCPYCREHGVDASNAELETSTTEKSEKVEKIVCKSCRQSGGDIVFCASCNTRIHIQCLNPPLDEMPEVWNCLACSVEPLKGKVQRIITWRWKKINTSKEDEMNGDQKTQMSAEDTTKNLLKNLKNRKPREREFFVKWKDMSYWHCSWIDEAQLQVFHSNMYRFYAQKNDMTNPPMFDEAGMLTTNLSEPKSIDDLGRSAVDEEQNNKFEDNPAALAASIASKHRRRKRCSNLPSEIEETYVRNGVRPEWLLIHRIVNHRKNRGKIYYLIKWRDLSYEEVTAEPEPENCDFEIPDYQKKIDEYWNLRRLIEEETAVDDEKLRKSKDRDGEKHRKKDKHHGSKKMKHFGAHPKTDPKKKLDQQPEYIPEPLKLHDYQMEGISWLRYSWVSGIDTILADEMGLGKTIQTVSFLYSLYKEGHSRGPFLIAAPLSTIINWERELEDWAPDFYVVNYTGNKDSRIIIRENELSFDADVIRSANKATRIRKHVPVKFHVLLTSYELINLDSALLGSIDWKVLVVDEAHRLKSNQSLFFRTLNQYSVGHKLLLTGTPLQNNLEELFNLLNFLSPDRFNDMDGFLNEFADIAKEEQVKKLHELLGPHLLRRLKADVLTGMPAKSEFIIRVDLAPLQKKYYKYILTRNFDALNSKFGGKQVSLLNIVMDLKKCCNHPYLFPVAAEEAPKTKLGYFEGSPLVKASGKLIVLQKMLRKLKEDGHRVLIFSQMTQMLDVLEDFLEAEGYKFERIDGGVTGSVRQEAIDRFNAPGAKQFVFLLSTRAGGLGINLATADTVVIYDSDWNPHNDIQALSRAHRIGQTNKVMIYRFVTRNSVEERITQVAKKKMMLTHLVVRPGLGSNKSNATMSKQELDDILKFGTEELFKEEETKESEMIHYDDKAIDGLLDRTQEGIEQKEMWANEYLSSFKVANYVTKEAEEVEEELEEVVSSKQSKDEAQNDPHYWEKLLGAHYLQYQENITRSLGKGKRVRKQVNYLDSASGQNDFQNQESSESSDFSVPSADASENDEDFDERSEGRNQKFTRSNKNTPAKEKMPPLLSSIGQNTEVLGFTPKHRKIYLDLVMRFGLPNLDYNLTDSQFFIRELKNKPEKHLRAYTSLFINHLCEPGDDPTALTFEDGVPKEGLNVSQVLSRIGIISLIKRKVCEYEAKNGSISMPNRQAKTKPKQEPSQTVCMNSNEKTAENQNQTNGQSTDNPTDNEPKPDVDNKIDAVKSEAIPVQSDNNAVESNADDKNVEVKKEDDGNEKMDIDQQPSTTDQKSNTNDKESSNEIKEENNQNDEEDQVRPFEFNIQDGGFTELHTLWYFEEKELQRRREHDIWNRRHDYWLLAGIVKHGYERWHDITNDEDFSILNEPFKNSGNIRDKFMERRLRLLEQALVFEEQLRRFAHLANQATFIVAGEEKKPEKTESNGHDDKDKNGVDEQTETKDQKSDEKEKDSESTSENVDQNKENEPSKNLNPILQRASNHLEDLLIDMKSDCARIPQTVQRIPSIANRLQLAPRTVPSNSSGQHHSHHQPQHTTMLASNSLLSSNHHRN</sequence>
<dbReference type="Gene3D" id="3.30.40.10">
    <property type="entry name" value="Zinc/RING finger domain, C3HC4 (zinc finger)"/>
    <property type="match status" value="3"/>
</dbReference>
<keyword evidence="3" id="KW-0677">Repeat</keyword>
<feature type="region of interest" description="Disordered" evidence="11">
    <location>
        <begin position="1619"/>
        <end position="1726"/>
    </location>
</feature>
<dbReference type="InterPro" id="IPR000330">
    <property type="entry name" value="SNF2_N"/>
</dbReference>
<dbReference type="Proteomes" id="UP000515146">
    <property type="component" value="Unplaced"/>
</dbReference>
<protein>
    <submittedName>
        <fullName evidence="17">Chromodomain-helicase-DNA-binding protein 4-like isoform X1</fullName>
    </submittedName>
</protein>
<evidence type="ECO:0000256" key="4">
    <source>
        <dbReference type="ARBA" id="ARBA00022741"/>
    </source>
</evidence>
<dbReference type="InterPro" id="IPR014001">
    <property type="entry name" value="Helicase_ATP-bd"/>
</dbReference>
<dbReference type="PANTHER" id="PTHR45623:SF17">
    <property type="entry name" value="CHROMODOMAIN-HELICASE-DNA-BINDING PROTEIN 3-RELATED"/>
    <property type="match status" value="1"/>
</dbReference>
<dbReference type="RefSeq" id="XP_027201575.1">
    <property type="nucleotide sequence ID" value="XM_027345774.1"/>
</dbReference>
<dbReference type="Gene3D" id="1.10.10.60">
    <property type="entry name" value="Homeodomain-like"/>
    <property type="match status" value="1"/>
</dbReference>
<dbReference type="GO" id="GO:0005524">
    <property type="term" value="F:ATP binding"/>
    <property type="evidence" value="ECO:0007669"/>
    <property type="project" value="UniProtKB-KW"/>
</dbReference>
<feature type="region of interest" description="Disordered" evidence="11">
    <location>
        <begin position="1421"/>
        <end position="1479"/>
    </location>
</feature>
<feature type="compositionally biased region" description="Polar residues" evidence="11">
    <location>
        <begin position="154"/>
        <end position="168"/>
    </location>
</feature>
<evidence type="ECO:0000256" key="8">
    <source>
        <dbReference type="ARBA" id="ARBA00022840"/>
    </source>
</evidence>
<feature type="compositionally biased region" description="Basic and acidic residues" evidence="11">
    <location>
        <begin position="1703"/>
        <end position="1716"/>
    </location>
</feature>
<dbReference type="CDD" id="cd18662">
    <property type="entry name" value="CD2_tandem_CHD3-4_like"/>
    <property type="match status" value="1"/>
</dbReference>
<dbReference type="GO" id="GO:0034728">
    <property type="term" value="P:nucleosome organization"/>
    <property type="evidence" value="ECO:0007669"/>
    <property type="project" value="UniProtKB-ARBA"/>
</dbReference>
<dbReference type="KEGG" id="dpte:113795548"/>
<dbReference type="PANTHER" id="PTHR45623">
    <property type="entry name" value="CHROMODOMAIN-HELICASE-DNA-BINDING PROTEIN 3-RELATED-RELATED"/>
    <property type="match status" value="1"/>
</dbReference>
<dbReference type="Pfam" id="PF00628">
    <property type="entry name" value="PHD"/>
    <property type="match status" value="3"/>
</dbReference>
<feature type="compositionally biased region" description="Basic and acidic residues" evidence="11">
    <location>
        <begin position="749"/>
        <end position="762"/>
    </location>
</feature>
<dbReference type="SMART" id="SM01147">
    <property type="entry name" value="DUF1087"/>
    <property type="match status" value="1"/>
</dbReference>
<feature type="domain" description="Chromo" evidence="12">
    <location>
        <begin position="682"/>
        <end position="746"/>
    </location>
</feature>